<dbReference type="AlphaFoldDB" id="A0A109KLM8"/>
<dbReference type="RefSeq" id="WP_056784097.1">
    <property type="nucleotide sequence ID" value="NZ_LCYC01000059.1"/>
</dbReference>
<evidence type="ECO:0000259" key="3">
    <source>
        <dbReference type="PROSITE" id="PS51186"/>
    </source>
</evidence>
<dbReference type="Gene3D" id="3.40.630.30">
    <property type="match status" value="1"/>
</dbReference>
<dbReference type="InterPro" id="IPR000182">
    <property type="entry name" value="GNAT_dom"/>
</dbReference>
<keyword evidence="2 4" id="KW-0012">Acyltransferase</keyword>
<dbReference type="PATRIC" id="fig|294.195.peg.5179"/>
<dbReference type="SUPFAM" id="SSF55729">
    <property type="entry name" value="Acyl-CoA N-acyltransferases (Nat)"/>
    <property type="match status" value="1"/>
</dbReference>
<proteinExistence type="predicted"/>
<dbReference type="EMBL" id="LCYC01000059">
    <property type="protein sequence ID" value="KWV71545.1"/>
    <property type="molecule type" value="Genomic_DNA"/>
</dbReference>
<name>A0A109KLM8_PSEFL</name>
<dbReference type="PANTHER" id="PTHR43800:SF1">
    <property type="entry name" value="PEPTIDYL-LYSINE N-ACETYLTRANSFERASE YJAB"/>
    <property type="match status" value="1"/>
</dbReference>
<organism evidence="4 5">
    <name type="scientific">Pseudomonas fluorescens</name>
    <dbReference type="NCBI Taxonomy" id="294"/>
    <lineage>
        <taxon>Bacteria</taxon>
        <taxon>Pseudomonadati</taxon>
        <taxon>Pseudomonadota</taxon>
        <taxon>Gammaproteobacteria</taxon>
        <taxon>Pseudomonadales</taxon>
        <taxon>Pseudomonadaceae</taxon>
        <taxon>Pseudomonas</taxon>
    </lineage>
</organism>
<dbReference type="PROSITE" id="PS51186">
    <property type="entry name" value="GNAT"/>
    <property type="match status" value="1"/>
</dbReference>
<accession>A0A109KLM8</accession>
<dbReference type="PANTHER" id="PTHR43800">
    <property type="entry name" value="PEPTIDYL-LYSINE N-ACETYLTRANSFERASE YJAB"/>
    <property type="match status" value="1"/>
</dbReference>
<comment type="caution">
    <text evidence="4">The sequence shown here is derived from an EMBL/GenBank/DDBJ whole genome shotgun (WGS) entry which is preliminary data.</text>
</comment>
<dbReference type="Proteomes" id="UP000063434">
    <property type="component" value="Unassembled WGS sequence"/>
</dbReference>
<gene>
    <name evidence="4" type="primary">yjaB_3</name>
    <name evidence="4" type="ORF">PFL603g_04844</name>
</gene>
<evidence type="ECO:0000256" key="1">
    <source>
        <dbReference type="ARBA" id="ARBA00022679"/>
    </source>
</evidence>
<dbReference type="EC" id="2.3.1.-" evidence="4"/>
<evidence type="ECO:0000313" key="4">
    <source>
        <dbReference type="EMBL" id="KWV71545.1"/>
    </source>
</evidence>
<evidence type="ECO:0000313" key="5">
    <source>
        <dbReference type="Proteomes" id="UP000063434"/>
    </source>
</evidence>
<dbReference type="CDD" id="cd04301">
    <property type="entry name" value="NAT_SF"/>
    <property type="match status" value="1"/>
</dbReference>
<protein>
    <submittedName>
        <fullName evidence="4">Putative N-acetyltransferase YjaB</fullName>
        <ecNumber evidence="4">2.3.1.-</ecNumber>
    </submittedName>
</protein>
<reference evidence="4 5" key="1">
    <citation type="submission" date="2015-05" db="EMBL/GenBank/DDBJ databases">
        <title>A genomic and transcriptomic approach to investigate the blue pigment phenotype in Pseudomonas fluorescens.</title>
        <authorList>
            <person name="Andreani N.A."/>
            <person name="Cardazzo B."/>
        </authorList>
    </citation>
    <scope>NUCLEOTIDE SEQUENCE [LARGE SCALE GENOMIC DNA]</scope>
    <source>
        <strain evidence="4 5">Ps_40</strain>
    </source>
</reference>
<dbReference type="Pfam" id="PF13508">
    <property type="entry name" value="Acetyltransf_7"/>
    <property type="match status" value="1"/>
</dbReference>
<evidence type="ECO:0000256" key="2">
    <source>
        <dbReference type="ARBA" id="ARBA00023315"/>
    </source>
</evidence>
<feature type="domain" description="N-acetyltransferase" evidence="3">
    <location>
        <begin position="1"/>
        <end position="138"/>
    </location>
</feature>
<keyword evidence="1 4" id="KW-0808">Transferase</keyword>
<dbReference type="GO" id="GO:0016747">
    <property type="term" value="F:acyltransferase activity, transferring groups other than amino-acyl groups"/>
    <property type="evidence" value="ECO:0007669"/>
    <property type="project" value="InterPro"/>
</dbReference>
<dbReference type="InterPro" id="IPR016181">
    <property type="entry name" value="Acyl_CoA_acyltransferase"/>
</dbReference>
<sequence>MIRDFQNADFEPVLDIWLQASILAHHFIAPEFWHSQLGAMREIYIPSAVTRVFEVDGQVRGFSCVYENTLAALFVSPAYQDRGVGTQLLEDAMGSRGALQLSVYSQNVSSIHFYQKHGFIVLSEQRDEHTGHLEKMMRWVSDR</sequence>